<dbReference type="GO" id="GO:0008932">
    <property type="term" value="F:lytic endotransglycosylase activity"/>
    <property type="evidence" value="ECO:0007669"/>
    <property type="project" value="UniProtKB-UniRule"/>
</dbReference>
<keyword evidence="6 7" id="KW-0961">Cell wall biogenesis/degradation</keyword>
<dbReference type="EC" id="4.2.2.29" evidence="7"/>
<dbReference type="NCBIfam" id="TIGR00247">
    <property type="entry name" value="endolytic transglycosylase MltG"/>
    <property type="match status" value="1"/>
</dbReference>
<dbReference type="STRING" id="459525.SAMN04488137_2293"/>
<proteinExistence type="inferred from homology"/>
<dbReference type="Pfam" id="PF02618">
    <property type="entry name" value="YceG"/>
    <property type="match status" value="1"/>
</dbReference>
<evidence type="ECO:0000256" key="4">
    <source>
        <dbReference type="ARBA" id="ARBA00023136"/>
    </source>
</evidence>
<dbReference type="GO" id="GO:0009252">
    <property type="term" value="P:peptidoglycan biosynthetic process"/>
    <property type="evidence" value="ECO:0007669"/>
    <property type="project" value="UniProtKB-UniRule"/>
</dbReference>
<organism evidence="8 9">
    <name type="scientific">Fictibacillus solisalsi</name>
    <dbReference type="NCBI Taxonomy" id="459525"/>
    <lineage>
        <taxon>Bacteria</taxon>
        <taxon>Bacillati</taxon>
        <taxon>Bacillota</taxon>
        <taxon>Bacilli</taxon>
        <taxon>Bacillales</taxon>
        <taxon>Fictibacillaceae</taxon>
        <taxon>Fictibacillus</taxon>
    </lineage>
</organism>
<keyword evidence="1 7" id="KW-1003">Cell membrane</keyword>
<reference evidence="9" key="1">
    <citation type="submission" date="2016-10" db="EMBL/GenBank/DDBJ databases">
        <authorList>
            <person name="Varghese N."/>
            <person name="Submissions S."/>
        </authorList>
    </citation>
    <scope>NUCLEOTIDE SEQUENCE [LARGE SCALE GENOMIC DNA]</scope>
    <source>
        <strain evidence="9">CGMCC 1.6854</strain>
    </source>
</reference>
<gene>
    <name evidence="7" type="primary">mltG</name>
    <name evidence="8" type="ORF">SAMN04488137_2293</name>
</gene>
<keyword evidence="5 7" id="KW-0456">Lyase</keyword>
<comment type="catalytic activity">
    <reaction evidence="7">
        <text>a peptidoglycan chain = a peptidoglycan chain with N-acetyl-1,6-anhydromuramyl-[peptide] at the reducing end + a peptidoglycan chain with N-acetylglucosamine at the non-reducing end.</text>
        <dbReference type="EC" id="4.2.2.29"/>
    </reaction>
</comment>
<keyword evidence="4 7" id="KW-0472">Membrane</keyword>
<comment type="subcellular location">
    <subcellularLocation>
        <location evidence="7">Cell membrane</location>
        <topology evidence="7">Single-pass membrane protein</topology>
    </subcellularLocation>
</comment>
<comment type="similarity">
    <text evidence="7">Belongs to the transglycosylase MltG family.</text>
</comment>
<feature type="site" description="Important for catalytic activity" evidence="7">
    <location>
        <position position="253"/>
    </location>
</feature>
<evidence type="ECO:0000256" key="3">
    <source>
        <dbReference type="ARBA" id="ARBA00022989"/>
    </source>
</evidence>
<dbReference type="Gene3D" id="3.30.1490.480">
    <property type="entry name" value="Endolytic murein transglycosylase"/>
    <property type="match status" value="1"/>
</dbReference>
<dbReference type="Proteomes" id="UP000199544">
    <property type="component" value="Unassembled WGS sequence"/>
</dbReference>
<name>A0A1G9WPU8_9BACL</name>
<dbReference type="PANTHER" id="PTHR30518">
    <property type="entry name" value="ENDOLYTIC MUREIN TRANSGLYCOSYLASE"/>
    <property type="match status" value="1"/>
</dbReference>
<evidence type="ECO:0000256" key="6">
    <source>
        <dbReference type="ARBA" id="ARBA00023316"/>
    </source>
</evidence>
<evidence type="ECO:0000256" key="5">
    <source>
        <dbReference type="ARBA" id="ARBA00023239"/>
    </source>
</evidence>
<dbReference type="CDD" id="cd08010">
    <property type="entry name" value="MltG_like"/>
    <property type="match status" value="1"/>
</dbReference>
<keyword evidence="9" id="KW-1185">Reference proteome</keyword>
<evidence type="ECO:0000256" key="7">
    <source>
        <dbReference type="HAMAP-Rule" id="MF_02065"/>
    </source>
</evidence>
<evidence type="ECO:0000313" key="8">
    <source>
        <dbReference type="EMBL" id="SDM86206.1"/>
    </source>
</evidence>
<dbReference type="InterPro" id="IPR003770">
    <property type="entry name" value="MLTG-like"/>
</dbReference>
<sequence length="375" mass="42303">MSQYNDVPGGPTGFGKKKRKKKVLTVLAVIIVLLVAAAIFGYTYIKDALGPADAGNNKDITVDIPIGSSVSTIGKILEKNNLIKSSLVFQVYAKTKENGNLQAGVYDLNPSMNMDQLIAALKNGKVYRHPETSFTIPEGFIVPQIAEVIAKNTGKSKGDVMKTMNDPAFVKGLQKQFPVIDNKVYNKKIYYPLEGYLFPAKYEFDEKQPEVKAVLTKMVQKTQRIMDGHQEEVKKSGKKPYEILTLASMIEEEAQRPEDRPKISGVFYNRLKKGMKLDSDPTVKYARKSFKVQVLYKELKVDSPYNTYKYKGLPIGPVASPGEEAIKAALNPEPTTYYFFYARPNGQVIYTKTYDEHKRIVQKYRHEWQERAGKS</sequence>
<evidence type="ECO:0000256" key="1">
    <source>
        <dbReference type="ARBA" id="ARBA00022475"/>
    </source>
</evidence>
<dbReference type="RefSeq" id="WP_170834305.1">
    <property type="nucleotide sequence ID" value="NZ_FNHW01000001.1"/>
</dbReference>
<dbReference type="EMBL" id="FNHW01000001">
    <property type="protein sequence ID" value="SDM86206.1"/>
    <property type="molecule type" value="Genomic_DNA"/>
</dbReference>
<evidence type="ECO:0000313" key="9">
    <source>
        <dbReference type="Proteomes" id="UP000199544"/>
    </source>
</evidence>
<dbReference type="AlphaFoldDB" id="A0A1G9WPU8"/>
<dbReference type="HAMAP" id="MF_02065">
    <property type="entry name" value="MltG"/>
    <property type="match status" value="1"/>
</dbReference>
<accession>A0A1G9WPU8</accession>
<dbReference type="PANTHER" id="PTHR30518:SF2">
    <property type="entry name" value="ENDOLYTIC MUREIN TRANSGLYCOSYLASE"/>
    <property type="match status" value="1"/>
</dbReference>
<dbReference type="Gene3D" id="3.30.160.60">
    <property type="entry name" value="Classic Zinc Finger"/>
    <property type="match status" value="1"/>
</dbReference>
<feature type="transmembrane region" description="Helical" evidence="7">
    <location>
        <begin position="23"/>
        <end position="45"/>
    </location>
</feature>
<keyword evidence="2 7" id="KW-0812">Transmembrane</keyword>
<protein>
    <recommendedName>
        <fullName evidence="7">Endolytic murein transglycosylase</fullName>
        <ecNumber evidence="7">4.2.2.29</ecNumber>
    </recommendedName>
    <alternativeName>
        <fullName evidence="7">Peptidoglycan lytic transglycosylase</fullName>
    </alternativeName>
    <alternativeName>
        <fullName evidence="7">Peptidoglycan polymerization terminase</fullName>
    </alternativeName>
</protein>
<comment type="function">
    <text evidence="7">Functions as a peptidoglycan terminase that cleaves nascent peptidoglycan strands endolytically to terminate their elongation.</text>
</comment>
<evidence type="ECO:0000256" key="2">
    <source>
        <dbReference type="ARBA" id="ARBA00022692"/>
    </source>
</evidence>
<dbReference type="GO" id="GO:0005886">
    <property type="term" value="C:plasma membrane"/>
    <property type="evidence" value="ECO:0007669"/>
    <property type="project" value="UniProtKB-SubCell"/>
</dbReference>
<keyword evidence="3 7" id="KW-1133">Transmembrane helix</keyword>
<dbReference type="GO" id="GO:0071555">
    <property type="term" value="P:cell wall organization"/>
    <property type="evidence" value="ECO:0007669"/>
    <property type="project" value="UniProtKB-KW"/>
</dbReference>